<gene>
    <name evidence="2" type="ORF">FYJ73_08325</name>
</gene>
<feature type="signal peptide" evidence="1">
    <location>
        <begin position="1"/>
        <end position="20"/>
    </location>
</feature>
<evidence type="ECO:0008006" key="4">
    <source>
        <dbReference type="Google" id="ProtNLM"/>
    </source>
</evidence>
<dbReference type="Proteomes" id="UP000438914">
    <property type="component" value="Unassembled WGS sequence"/>
</dbReference>
<dbReference type="RefSeq" id="WP_154534257.1">
    <property type="nucleotide sequence ID" value="NZ_VUNG01000019.1"/>
</dbReference>
<protein>
    <recommendedName>
        <fullName evidence="4">Lipoprotein</fullName>
    </recommendedName>
</protein>
<evidence type="ECO:0000256" key="1">
    <source>
        <dbReference type="SAM" id="SignalP"/>
    </source>
</evidence>
<comment type="caution">
    <text evidence="2">The sequence shown here is derived from an EMBL/GenBank/DDBJ whole genome shotgun (WGS) entry which is preliminary data.</text>
</comment>
<organism evidence="2 3">
    <name type="scientific">Hallella mizrahii</name>
    <dbReference type="NCBI Taxonomy" id="2606637"/>
    <lineage>
        <taxon>Bacteria</taxon>
        <taxon>Pseudomonadati</taxon>
        <taxon>Bacteroidota</taxon>
        <taxon>Bacteroidia</taxon>
        <taxon>Bacteroidales</taxon>
        <taxon>Prevotellaceae</taxon>
        <taxon>Hallella</taxon>
    </lineage>
</organism>
<accession>A0A7K0KFG1</accession>
<reference evidence="2 3" key="1">
    <citation type="submission" date="2019-08" db="EMBL/GenBank/DDBJ databases">
        <title>In-depth cultivation of the pig gut microbiome towards novel bacterial diversity and tailored functional studies.</title>
        <authorList>
            <person name="Wylensek D."/>
            <person name="Hitch T.C.A."/>
            <person name="Clavel T."/>
        </authorList>
    </citation>
    <scope>NUCLEOTIDE SEQUENCE [LARGE SCALE GENOMIC DNA]</scope>
    <source>
        <strain evidence="2 3">LKV-178-WT-2A</strain>
    </source>
</reference>
<dbReference type="EMBL" id="VUNG01000019">
    <property type="protein sequence ID" value="MST84673.1"/>
    <property type="molecule type" value="Genomic_DNA"/>
</dbReference>
<feature type="chain" id="PRO_5029715322" description="Lipoprotein" evidence="1">
    <location>
        <begin position="21"/>
        <end position="268"/>
    </location>
</feature>
<dbReference type="PROSITE" id="PS51257">
    <property type="entry name" value="PROKAR_LIPOPROTEIN"/>
    <property type="match status" value="1"/>
</dbReference>
<evidence type="ECO:0000313" key="3">
    <source>
        <dbReference type="Proteomes" id="UP000438914"/>
    </source>
</evidence>
<keyword evidence="1" id="KW-0732">Signal</keyword>
<evidence type="ECO:0000313" key="2">
    <source>
        <dbReference type="EMBL" id="MST84673.1"/>
    </source>
</evidence>
<name>A0A7K0KFG1_9BACT</name>
<sequence>MKHFRLSVLSFLLLTLALMACKNKTTVKPTDIIGTWIYTGKEQCNEYNIAEIDLDYSNDIWVSPMLGDTIYHYERYAIHGDTLLLYDKNNDALALRMKYLGGDSLILESRKLLSKGLLFRKRNYLDMKLKSIKRTGLPKDTCDIIVKASNPRDSLVAISKKDMLRAKAILKKHFETLAANKLSSPYSRRPLPFNEYIRQYYGRRRDGHLLINVAMMQNVDYFPDRPNAWYKNLIKQPYHVCDGGRYYADVLIDLTTGLLVWFYVHGEA</sequence>
<proteinExistence type="predicted"/>
<dbReference type="AlphaFoldDB" id="A0A7K0KFG1"/>
<keyword evidence="3" id="KW-1185">Reference proteome</keyword>